<organism evidence="2 3">
    <name type="scientific">Corallococcus llansteffanensis</name>
    <dbReference type="NCBI Taxonomy" id="2316731"/>
    <lineage>
        <taxon>Bacteria</taxon>
        <taxon>Pseudomonadati</taxon>
        <taxon>Myxococcota</taxon>
        <taxon>Myxococcia</taxon>
        <taxon>Myxococcales</taxon>
        <taxon>Cystobacterineae</taxon>
        <taxon>Myxococcaceae</taxon>
        <taxon>Corallococcus</taxon>
    </lineage>
</organism>
<proteinExistence type="predicted"/>
<reference evidence="3" key="1">
    <citation type="submission" date="2018-09" db="EMBL/GenBank/DDBJ databases">
        <authorList>
            <person name="Livingstone P.G."/>
            <person name="Whitworth D.E."/>
        </authorList>
    </citation>
    <scope>NUCLEOTIDE SEQUENCE [LARGE SCALE GENOMIC DNA]</scope>
    <source>
        <strain evidence="3">CA051B</strain>
    </source>
</reference>
<dbReference type="PROSITE" id="PS51257">
    <property type="entry name" value="PROKAR_LIPOPROTEIN"/>
    <property type="match status" value="1"/>
</dbReference>
<dbReference type="AlphaFoldDB" id="A0A3A8N174"/>
<accession>A0A3A8N174</accession>
<dbReference type="EMBL" id="RAWB01000931">
    <property type="protein sequence ID" value="RKH37310.1"/>
    <property type="molecule type" value="Genomic_DNA"/>
</dbReference>
<evidence type="ECO:0008006" key="4">
    <source>
        <dbReference type="Google" id="ProtNLM"/>
    </source>
</evidence>
<dbReference type="RefSeq" id="WP_120648583.1">
    <property type="nucleotide sequence ID" value="NZ_RAWB01000931.1"/>
</dbReference>
<protein>
    <recommendedName>
        <fullName evidence="4">Hemolysin</fullName>
    </recommendedName>
</protein>
<evidence type="ECO:0000256" key="1">
    <source>
        <dbReference type="SAM" id="SignalP"/>
    </source>
</evidence>
<keyword evidence="1" id="KW-0732">Signal</keyword>
<feature type="chain" id="PRO_5017328557" description="Hemolysin" evidence="1">
    <location>
        <begin position="24"/>
        <end position="92"/>
    </location>
</feature>
<sequence length="92" mass="9859">MRHLLKSLLITGPLLLTACGVEAGDTSTAPDLDTAEQAILPQCRVGQNTRIYFYSDSAKTVEVGRRTCACDGTITNSGQMTSIWNSYATACN</sequence>
<dbReference type="InterPro" id="IPR046256">
    <property type="entry name" value="DUF6289"/>
</dbReference>
<feature type="signal peptide" evidence="1">
    <location>
        <begin position="1"/>
        <end position="23"/>
    </location>
</feature>
<evidence type="ECO:0000313" key="2">
    <source>
        <dbReference type="EMBL" id="RKH37310.1"/>
    </source>
</evidence>
<evidence type="ECO:0000313" key="3">
    <source>
        <dbReference type="Proteomes" id="UP000272888"/>
    </source>
</evidence>
<keyword evidence="3" id="KW-1185">Reference proteome</keyword>
<comment type="caution">
    <text evidence="2">The sequence shown here is derived from an EMBL/GenBank/DDBJ whole genome shotgun (WGS) entry which is preliminary data.</text>
</comment>
<dbReference type="Pfam" id="PF19806">
    <property type="entry name" value="DUF6289"/>
    <property type="match status" value="1"/>
</dbReference>
<gene>
    <name evidence="2" type="ORF">D7V93_42175</name>
</gene>
<name>A0A3A8N174_9BACT</name>
<dbReference type="Proteomes" id="UP000272888">
    <property type="component" value="Unassembled WGS sequence"/>
</dbReference>